<name>A0AAP0E2S9_9MAGN</name>
<protein>
    <submittedName>
        <fullName evidence="2">Uncharacterized protein</fullName>
    </submittedName>
</protein>
<accession>A0AAP0E2S9</accession>
<gene>
    <name evidence="2" type="ORF">Syun_031421</name>
</gene>
<feature type="region of interest" description="Disordered" evidence="1">
    <location>
        <begin position="1"/>
        <end position="72"/>
    </location>
</feature>
<keyword evidence="3" id="KW-1185">Reference proteome</keyword>
<comment type="caution">
    <text evidence="2">The sequence shown here is derived from an EMBL/GenBank/DDBJ whole genome shotgun (WGS) entry which is preliminary data.</text>
</comment>
<evidence type="ECO:0000313" key="3">
    <source>
        <dbReference type="Proteomes" id="UP001420932"/>
    </source>
</evidence>
<organism evidence="2 3">
    <name type="scientific">Stephania yunnanensis</name>
    <dbReference type="NCBI Taxonomy" id="152371"/>
    <lineage>
        <taxon>Eukaryota</taxon>
        <taxon>Viridiplantae</taxon>
        <taxon>Streptophyta</taxon>
        <taxon>Embryophyta</taxon>
        <taxon>Tracheophyta</taxon>
        <taxon>Spermatophyta</taxon>
        <taxon>Magnoliopsida</taxon>
        <taxon>Ranunculales</taxon>
        <taxon>Menispermaceae</taxon>
        <taxon>Menispermoideae</taxon>
        <taxon>Cissampelideae</taxon>
        <taxon>Stephania</taxon>
    </lineage>
</organism>
<evidence type="ECO:0000313" key="2">
    <source>
        <dbReference type="EMBL" id="KAK9081638.1"/>
    </source>
</evidence>
<dbReference type="EMBL" id="JBBNAF010000051">
    <property type="protein sequence ID" value="KAK9081638.1"/>
    <property type="molecule type" value="Genomic_DNA"/>
</dbReference>
<dbReference type="Proteomes" id="UP001420932">
    <property type="component" value="Unassembled WGS sequence"/>
</dbReference>
<evidence type="ECO:0000256" key="1">
    <source>
        <dbReference type="SAM" id="MobiDB-lite"/>
    </source>
</evidence>
<feature type="compositionally biased region" description="Polar residues" evidence="1">
    <location>
        <begin position="62"/>
        <end position="71"/>
    </location>
</feature>
<dbReference type="AlphaFoldDB" id="A0AAP0E2S9"/>
<reference evidence="2 3" key="1">
    <citation type="submission" date="2024-01" db="EMBL/GenBank/DDBJ databases">
        <title>Genome assemblies of Stephania.</title>
        <authorList>
            <person name="Yang L."/>
        </authorList>
    </citation>
    <scope>NUCLEOTIDE SEQUENCE [LARGE SCALE GENOMIC DNA]</scope>
    <source>
        <strain evidence="2">YNDBR</strain>
        <tissue evidence="2">Leaf</tissue>
    </source>
</reference>
<feature type="compositionally biased region" description="Basic and acidic residues" evidence="1">
    <location>
        <begin position="14"/>
        <end position="32"/>
    </location>
</feature>
<proteinExistence type="predicted"/>
<sequence length="153" mass="16785">MAVREGAPARRSGRSGEEWRGDDAARRWETTRLVRTTASRRGGGGLDDPEKVALTSGPPTLPQSVASNSDRCTSRVPRALVNDAIIFFSLLRNISNVGGSRDHTLTQYQSREVQDQLRRIEQALIDGLEIPFAPAPLRDALADDSETDNDLDD</sequence>